<comment type="subcellular location">
    <subcellularLocation>
        <location evidence="1">Cell membrane</location>
        <topology evidence="1">Multi-pass membrane protein</topology>
    </subcellularLocation>
</comment>
<proteinExistence type="predicted"/>
<gene>
    <name evidence="9" type="ORF">DYBT9275_03158</name>
</gene>
<evidence type="ECO:0008006" key="11">
    <source>
        <dbReference type="Google" id="ProtNLM"/>
    </source>
</evidence>
<keyword evidence="10" id="KW-1185">Reference proteome</keyword>
<organism evidence="9 10">
    <name type="scientific">Dyadobacter helix</name>
    <dbReference type="NCBI Taxonomy" id="2822344"/>
    <lineage>
        <taxon>Bacteria</taxon>
        <taxon>Pseudomonadati</taxon>
        <taxon>Bacteroidota</taxon>
        <taxon>Cytophagia</taxon>
        <taxon>Cytophagales</taxon>
        <taxon>Spirosomataceae</taxon>
        <taxon>Dyadobacter</taxon>
    </lineage>
</organism>
<evidence type="ECO:0000313" key="9">
    <source>
        <dbReference type="EMBL" id="CAG5003459.1"/>
    </source>
</evidence>
<dbReference type="EMBL" id="CAJRAF010000002">
    <property type="protein sequence ID" value="CAG5003459.1"/>
    <property type="molecule type" value="Genomic_DNA"/>
</dbReference>
<feature type="transmembrane region" description="Helical" evidence="6">
    <location>
        <begin position="387"/>
        <end position="411"/>
    </location>
</feature>
<dbReference type="Pfam" id="PF02687">
    <property type="entry name" value="FtsX"/>
    <property type="match status" value="2"/>
</dbReference>
<sequence length="805" mass="89797">MLKNYFKIAWRNLLKNKAFSAINIVGLAFGLASCMLISLYVLDELSFDRYNEKADQIVRVYFKGTMQGGKINESHIMPPVAQALKNDYPEVLQATRLRQAGFPKVLIGDKQYNGDEMAFADSNFFQVFTLPLIKGDSRTALLEPNTLVITRELAEKYFGKQDPIGKTLVFKGSDITYKVTGVIEKVPANSSFHFDIFLSMAGLEEARSPSWMVSEFFTYLVLQKGYDYRKLEAKLPLTVDKYMGPQVKKAMGITMDELRKSGNHLGLYLQPLTDIHLHSDFGYDLGNAGDIRYVYIFGAVAIIMLVIACINFMNLSTAGASKRAREVGVRKVMGSEKKELVLQFLLESILLTSFALVLSVVFGLLALPLFNELSGKALTLRLDAVQALIPSLLVFGLCVGILAGSYPAFFLSSFKPISVLKGKFTSGKGSIGLRSGLVVVQFCISIMLMIGTTVVYQQLKYIQNKKLGYSKDQVLVLDTWSLGKNQQVFQEELLAEPGVVNVTSSGYLPAGPSYNNNYLVYPDGRNTTLVKTLRYEVDHNYIPTLNMEMAYGRNFSKDFGNDSASVILNETAAKMLGWKKNALNHTISRRDNEGNTNTFHVIGVVKDFHFRSLHERITPLVMTLGGEAGITIVKIKTKDMNNLLARIKEKWDAFRPENPFSYSFLDERFNDTYKAEMKTGQILGIFAGLTIFVACLGLFGLAMFTAEQRTKEIGVRKVLGASVIGITALLSREFLKLVMIAIIIAMPLAWYGMDKWLQGFEYKISISWWMLGISGLLSTLVALLTISYQSVKAALMDPVQSLRSE</sequence>
<feature type="domain" description="MacB-like periplasmic core" evidence="8">
    <location>
        <begin position="20"/>
        <end position="235"/>
    </location>
</feature>
<dbReference type="Proteomes" id="UP000680038">
    <property type="component" value="Unassembled WGS sequence"/>
</dbReference>
<dbReference type="PANTHER" id="PTHR30572">
    <property type="entry name" value="MEMBRANE COMPONENT OF TRANSPORTER-RELATED"/>
    <property type="match status" value="1"/>
</dbReference>
<dbReference type="RefSeq" id="WP_215239695.1">
    <property type="nucleotide sequence ID" value="NZ_CAJRAF010000002.1"/>
</dbReference>
<evidence type="ECO:0000256" key="1">
    <source>
        <dbReference type="ARBA" id="ARBA00004651"/>
    </source>
</evidence>
<dbReference type="InterPro" id="IPR003838">
    <property type="entry name" value="ABC3_permease_C"/>
</dbReference>
<dbReference type="GO" id="GO:0022857">
    <property type="term" value="F:transmembrane transporter activity"/>
    <property type="evidence" value="ECO:0007669"/>
    <property type="project" value="TreeGrafter"/>
</dbReference>
<accession>A0A916NCR0</accession>
<evidence type="ECO:0000256" key="2">
    <source>
        <dbReference type="ARBA" id="ARBA00022475"/>
    </source>
</evidence>
<keyword evidence="2" id="KW-1003">Cell membrane</keyword>
<dbReference type="Pfam" id="PF12704">
    <property type="entry name" value="MacB_PCD"/>
    <property type="match status" value="2"/>
</dbReference>
<evidence type="ECO:0000256" key="6">
    <source>
        <dbReference type="SAM" id="Phobius"/>
    </source>
</evidence>
<evidence type="ECO:0000256" key="5">
    <source>
        <dbReference type="ARBA" id="ARBA00023136"/>
    </source>
</evidence>
<evidence type="ECO:0000256" key="3">
    <source>
        <dbReference type="ARBA" id="ARBA00022692"/>
    </source>
</evidence>
<evidence type="ECO:0000256" key="4">
    <source>
        <dbReference type="ARBA" id="ARBA00022989"/>
    </source>
</evidence>
<dbReference type="InterPro" id="IPR050250">
    <property type="entry name" value="Macrolide_Exporter_MacB"/>
</dbReference>
<dbReference type="AlphaFoldDB" id="A0A916NCR0"/>
<feature type="transmembrane region" description="Helical" evidence="6">
    <location>
        <begin position="340"/>
        <end position="367"/>
    </location>
</feature>
<feature type="domain" description="ABC3 transporter permease C-terminal" evidence="7">
    <location>
        <begin position="299"/>
        <end position="412"/>
    </location>
</feature>
<feature type="domain" description="MacB-like periplasmic core" evidence="8">
    <location>
        <begin position="442"/>
        <end position="609"/>
    </location>
</feature>
<dbReference type="PANTHER" id="PTHR30572:SF18">
    <property type="entry name" value="ABC-TYPE MACROLIDE FAMILY EXPORT SYSTEM PERMEASE COMPONENT 2"/>
    <property type="match status" value="1"/>
</dbReference>
<keyword evidence="5 6" id="KW-0472">Membrane</keyword>
<feature type="domain" description="ABC3 transporter permease C-terminal" evidence="7">
    <location>
        <begin position="685"/>
        <end position="794"/>
    </location>
</feature>
<protein>
    <recommendedName>
        <fullName evidence="11">ABC transport system permease protein</fullName>
    </recommendedName>
</protein>
<feature type="transmembrane region" description="Helical" evidence="6">
    <location>
        <begin position="21"/>
        <end position="42"/>
    </location>
</feature>
<evidence type="ECO:0000259" key="8">
    <source>
        <dbReference type="Pfam" id="PF12704"/>
    </source>
</evidence>
<keyword evidence="3 6" id="KW-0812">Transmembrane</keyword>
<feature type="transmembrane region" description="Helical" evidence="6">
    <location>
        <begin position="766"/>
        <end position="786"/>
    </location>
</feature>
<feature type="transmembrane region" description="Helical" evidence="6">
    <location>
        <begin position="293"/>
        <end position="315"/>
    </location>
</feature>
<feature type="transmembrane region" description="Helical" evidence="6">
    <location>
        <begin position="718"/>
        <end position="746"/>
    </location>
</feature>
<comment type="caution">
    <text evidence="9">The sequence shown here is derived from an EMBL/GenBank/DDBJ whole genome shotgun (WGS) entry which is preliminary data.</text>
</comment>
<evidence type="ECO:0000313" key="10">
    <source>
        <dbReference type="Proteomes" id="UP000680038"/>
    </source>
</evidence>
<dbReference type="GO" id="GO:0005886">
    <property type="term" value="C:plasma membrane"/>
    <property type="evidence" value="ECO:0007669"/>
    <property type="project" value="UniProtKB-SubCell"/>
</dbReference>
<reference evidence="9" key="1">
    <citation type="submission" date="2021-04" db="EMBL/GenBank/DDBJ databases">
        <authorList>
            <person name="Rodrigo-Torres L."/>
            <person name="Arahal R. D."/>
            <person name="Lucena T."/>
        </authorList>
    </citation>
    <scope>NUCLEOTIDE SEQUENCE</scope>
    <source>
        <strain evidence="9">CECT 9275</strain>
    </source>
</reference>
<feature type="transmembrane region" description="Helical" evidence="6">
    <location>
        <begin position="682"/>
        <end position="706"/>
    </location>
</feature>
<name>A0A916NCR0_9BACT</name>
<evidence type="ECO:0000259" key="7">
    <source>
        <dbReference type="Pfam" id="PF02687"/>
    </source>
</evidence>
<dbReference type="InterPro" id="IPR025857">
    <property type="entry name" value="MacB_PCD"/>
</dbReference>
<dbReference type="PROSITE" id="PS51257">
    <property type="entry name" value="PROKAR_LIPOPROTEIN"/>
    <property type="match status" value="1"/>
</dbReference>
<feature type="transmembrane region" description="Helical" evidence="6">
    <location>
        <begin position="431"/>
        <end position="456"/>
    </location>
</feature>
<keyword evidence="4 6" id="KW-1133">Transmembrane helix</keyword>